<protein>
    <recommendedName>
        <fullName evidence="1">Dinitrogenase iron-molybdenum cofactor biosynthesis domain-containing protein</fullName>
    </recommendedName>
</protein>
<organism evidence="2 3">
    <name type="scientific">Sulfuricurvum kujiense</name>
    <dbReference type="NCBI Taxonomy" id="148813"/>
    <lineage>
        <taxon>Bacteria</taxon>
        <taxon>Pseudomonadati</taxon>
        <taxon>Campylobacterota</taxon>
        <taxon>Epsilonproteobacteria</taxon>
        <taxon>Campylobacterales</taxon>
        <taxon>Sulfurimonadaceae</taxon>
        <taxon>Sulfuricurvum</taxon>
    </lineage>
</organism>
<reference evidence="2 3" key="1">
    <citation type="journal article" date="2017" name="Front. Microbiol.">
        <title>Comparative Genomic Analysis of the Class Epsilonproteobacteria and Proposed Reclassification to Epsilonbacteraeota (phyl. nov.).</title>
        <authorList>
            <person name="Waite D.W."/>
            <person name="Vanwonterghem I."/>
            <person name="Rinke C."/>
            <person name="Parks D.H."/>
            <person name="Zhang Y."/>
            <person name="Takai K."/>
            <person name="Sievert S.M."/>
            <person name="Simon J."/>
            <person name="Campbell B.J."/>
            <person name="Hanson T.E."/>
            <person name="Woyke T."/>
            <person name="Klotz M.G."/>
            <person name="Hugenholtz P."/>
        </authorList>
    </citation>
    <scope>NUCLEOTIDE SEQUENCE [LARGE SCALE GENOMIC DNA]</scope>
    <source>
        <strain evidence="2">UBA12443</strain>
    </source>
</reference>
<dbReference type="InterPro" id="IPR003731">
    <property type="entry name" value="Di-Nase_FeMo-co_biosynth"/>
</dbReference>
<evidence type="ECO:0000259" key="1">
    <source>
        <dbReference type="Pfam" id="PF02579"/>
    </source>
</evidence>
<dbReference type="Proteomes" id="UP000228859">
    <property type="component" value="Unassembled WGS sequence"/>
</dbReference>
<dbReference type="EMBL" id="DLUI01000041">
    <property type="protein sequence ID" value="DAB39118.1"/>
    <property type="molecule type" value="Genomic_DNA"/>
</dbReference>
<comment type="caution">
    <text evidence="2">The sequence shown here is derived from an EMBL/GenBank/DDBJ whole genome shotgun (WGS) entry which is preliminary data.</text>
</comment>
<name>A0A2D3WFD0_9BACT</name>
<dbReference type="InterPro" id="IPR036105">
    <property type="entry name" value="DiNase_FeMo-co_biosyn_sf"/>
</dbReference>
<proteinExistence type="predicted"/>
<dbReference type="AlphaFoldDB" id="A0A2D3WFD0"/>
<sequence>MDKGAVMIAIPVEQNSDNPMSTKLFGNAKFFALVDPKNKHYTVIANEGCGNGIKTAHYLLAEGATSALYGFLGDGPFHVMVREGMEVYWLGKETMPLAQAIEAAFSESLVRVTPENADSYLDPGTNAGVCECGCSHE</sequence>
<evidence type="ECO:0000313" key="2">
    <source>
        <dbReference type="EMBL" id="DAB39118.1"/>
    </source>
</evidence>
<gene>
    <name evidence="2" type="ORF">CFH83_02355</name>
</gene>
<evidence type="ECO:0000313" key="3">
    <source>
        <dbReference type="Proteomes" id="UP000228859"/>
    </source>
</evidence>
<dbReference type="Pfam" id="PF02579">
    <property type="entry name" value="Nitro_FeMo-Co"/>
    <property type="match status" value="1"/>
</dbReference>
<dbReference type="Gene3D" id="3.30.420.130">
    <property type="entry name" value="Dinitrogenase iron-molybdenum cofactor biosynthesis domain"/>
    <property type="match status" value="1"/>
</dbReference>
<accession>A0A2D3WFD0</accession>
<feature type="domain" description="Dinitrogenase iron-molybdenum cofactor biosynthesis" evidence="1">
    <location>
        <begin position="23"/>
        <end position="103"/>
    </location>
</feature>
<dbReference type="SUPFAM" id="SSF53146">
    <property type="entry name" value="Nitrogenase accessory factor-like"/>
    <property type="match status" value="1"/>
</dbReference>